<keyword evidence="6 15" id="KW-0732">Signal</keyword>
<evidence type="ECO:0000256" key="11">
    <source>
        <dbReference type="ARBA" id="ARBA00056660"/>
    </source>
</evidence>
<keyword evidence="17" id="KW-1185">Reference proteome</keyword>
<proteinExistence type="inferred from homology"/>
<evidence type="ECO:0000256" key="15">
    <source>
        <dbReference type="SAM" id="SignalP"/>
    </source>
</evidence>
<feature type="chain" id="PRO_5010702856" evidence="15">
    <location>
        <begin position="20"/>
        <end position="380"/>
    </location>
</feature>
<dbReference type="InterPro" id="IPR050732">
    <property type="entry name" value="Beta-glucan_modifiers"/>
</dbReference>
<comment type="caution">
    <text evidence="16">The sequence shown here is derived from an EMBL/GenBank/DDBJ whole genome shotgun (WGS) entry which is preliminary data.</text>
</comment>
<reference evidence="17" key="1">
    <citation type="journal article" date="2017" name="Genome Announc.">
        <title>Genome sequences of Cyberlindnera fabianii 65, Pichia kudriavzevii 129, and Saccharomyces cerevisiae 131 isolated from fermented masau fruits in Zimbabwe.</title>
        <authorList>
            <person name="van Rijswijck I.M.H."/>
            <person name="Derks M.F.L."/>
            <person name="Abee T."/>
            <person name="de Ridder D."/>
            <person name="Smid E.J."/>
        </authorList>
    </citation>
    <scope>NUCLEOTIDE SEQUENCE [LARGE SCALE GENOMIC DNA]</scope>
    <source>
        <strain evidence="17">65</strain>
    </source>
</reference>
<dbReference type="PANTHER" id="PTHR16631:SF14">
    <property type="entry name" value="FAMILY 17 GLUCOSIDASE SCW10-RELATED"/>
    <property type="match status" value="1"/>
</dbReference>
<dbReference type="InterPro" id="IPR017853">
    <property type="entry name" value="GH"/>
</dbReference>
<dbReference type="GO" id="GO:0009277">
    <property type="term" value="C:fungal-type cell wall"/>
    <property type="evidence" value="ECO:0007669"/>
    <property type="project" value="TreeGrafter"/>
</dbReference>
<feature type="region of interest" description="Disordered" evidence="14">
    <location>
        <begin position="92"/>
        <end position="123"/>
    </location>
</feature>
<dbReference type="Pfam" id="PF00332">
    <property type="entry name" value="Glyco_hydro_17"/>
    <property type="match status" value="1"/>
</dbReference>
<dbReference type="OMA" id="NIHPYFA"/>
<keyword evidence="10" id="KW-0961">Cell wall biogenesis/degradation</keyword>
<dbReference type="Proteomes" id="UP000189513">
    <property type="component" value="Unassembled WGS sequence"/>
</dbReference>
<dbReference type="GO" id="GO:0000747">
    <property type="term" value="P:conjugation with cellular fusion"/>
    <property type="evidence" value="ECO:0007669"/>
    <property type="project" value="UniProtKB-ARBA"/>
</dbReference>
<dbReference type="SUPFAM" id="SSF51445">
    <property type="entry name" value="(Trans)glycosidases"/>
    <property type="match status" value="1"/>
</dbReference>
<keyword evidence="8" id="KW-0325">Glycoprotein</keyword>
<keyword evidence="9 13" id="KW-0326">Glycosidase</keyword>
<dbReference type="AlphaFoldDB" id="A0A1V2L8X0"/>
<evidence type="ECO:0000256" key="13">
    <source>
        <dbReference type="RuleBase" id="RU004336"/>
    </source>
</evidence>
<evidence type="ECO:0000256" key="3">
    <source>
        <dbReference type="ARBA" id="ARBA00022512"/>
    </source>
</evidence>
<dbReference type="FunFam" id="3.20.20.80:FF:000111">
    <property type="entry name" value="Soluble cell wall protein"/>
    <property type="match status" value="1"/>
</dbReference>
<evidence type="ECO:0000256" key="5">
    <source>
        <dbReference type="ARBA" id="ARBA00022685"/>
    </source>
</evidence>
<dbReference type="GO" id="GO:0042973">
    <property type="term" value="F:glucan endo-1,3-beta-D-glucosidase activity"/>
    <property type="evidence" value="ECO:0007669"/>
    <property type="project" value="TreeGrafter"/>
</dbReference>
<keyword evidence="7 13" id="KW-0378">Hydrolase</keyword>
<keyword evidence="5" id="KW-0165">Cleavage on pair of basic residues</keyword>
<evidence type="ECO:0000313" key="16">
    <source>
        <dbReference type="EMBL" id="ONH68190.1"/>
    </source>
</evidence>
<name>A0A1V2L8X0_CYBFA</name>
<dbReference type="VEuPathDB" id="FungiDB:BON22_2078"/>
<evidence type="ECO:0000256" key="10">
    <source>
        <dbReference type="ARBA" id="ARBA00023316"/>
    </source>
</evidence>
<sequence length="380" mass="40018">MKYTLPFLLSLALAQPLHGHHDHQKREAEMVTVVVTQVVTVPAGGASSSSALVEAGSTFIPSTLETIVSSSVSLADQSSYYGASSAETTTLESSTAASSSKSTESTASSSTSQSSYSSTSTGGVSYASGKGITYSPYTNSGTCKDADTIASDIAKLSQFELIRLYDTDCDGVATVFQAKTSSQKLFLGIYYLDKIEDSVSIISDAVSTYGSWDDVHTVSVGNELVNAGTNTPSEIKSAVDAARSYLKSAGYSGYVVSVDTLVAVQNNPELCDCSDYIAVNSHPFWDGNVTPGKSGDFLKTQISNIGSVCGGKDVLITETGWPTQGDSYGSAVPSLENQKLALESIGSEVADQVILFTMYDDLWKDAGSYGVEKYWGIFSD</sequence>
<comment type="function">
    <text evidence="11">Glucanases possibly play a role in cell expansion during growth, in cell-cell fusion during mating, and in spore release during sporulation.</text>
</comment>
<dbReference type="GO" id="GO:0005576">
    <property type="term" value="C:extracellular region"/>
    <property type="evidence" value="ECO:0007669"/>
    <property type="project" value="TreeGrafter"/>
</dbReference>
<dbReference type="GO" id="GO:0071555">
    <property type="term" value="P:cell wall organization"/>
    <property type="evidence" value="ECO:0007669"/>
    <property type="project" value="UniProtKB-KW"/>
</dbReference>
<evidence type="ECO:0000313" key="17">
    <source>
        <dbReference type="Proteomes" id="UP000189513"/>
    </source>
</evidence>
<dbReference type="STRING" id="36022.A0A1V2L8X0"/>
<dbReference type="InterPro" id="IPR000490">
    <property type="entry name" value="Glyco_hydro_17"/>
</dbReference>
<comment type="subcellular location">
    <subcellularLocation>
        <location evidence="1">Secreted</location>
        <location evidence="1">Cell wall</location>
    </subcellularLocation>
</comment>
<feature type="compositionally biased region" description="Low complexity" evidence="14">
    <location>
        <begin position="92"/>
        <end position="121"/>
    </location>
</feature>
<evidence type="ECO:0000256" key="4">
    <source>
        <dbReference type="ARBA" id="ARBA00022525"/>
    </source>
</evidence>
<dbReference type="EMBL" id="MPUK01000003">
    <property type="protein sequence ID" value="ONH68190.1"/>
    <property type="molecule type" value="Genomic_DNA"/>
</dbReference>
<dbReference type="PANTHER" id="PTHR16631">
    <property type="entry name" value="GLUCAN 1,3-BETA-GLUCOSIDASE"/>
    <property type="match status" value="1"/>
</dbReference>
<dbReference type="Gene3D" id="3.20.20.80">
    <property type="entry name" value="Glycosidases"/>
    <property type="match status" value="2"/>
</dbReference>
<keyword evidence="3" id="KW-0134">Cell wall</keyword>
<comment type="similarity">
    <text evidence="2 12">Belongs to the glycosyl hydrolase 17 family.</text>
</comment>
<dbReference type="PROSITE" id="PS00587">
    <property type="entry name" value="GLYCOSYL_HYDROL_F17"/>
    <property type="match status" value="1"/>
</dbReference>
<evidence type="ECO:0000256" key="9">
    <source>
        <dbReference type="ARBA" id="ARBA00023295"/>
    </source>
</evidence>
<evidence type="ECO:0000256" key="12">
    <source>
        <dbReference type="RuleBase" id="RU004335"/>
    </source>
</evidence>
<evidence type="ECO:0000256" key="7">
    <source>
        <dbReference type="ARBA" id="ARBA00022801"/>
    </source>
</evidence>
<dbReference type="GO" id="GO:0009986">
    <property type="term" value="C:cell surface"/>
    <property type="evidence" value="ECO:0007669"/>
    <property type="project" value="TreeGrafter"/>
</dbReference>
<dbReference type="GO" id="GO:0005975">
    <property type="term" value="P:carbohydrate metabolic process"/>
    <property type="evidence" value="ECO:0007669"/>
    <property type="project" value="InterPro"/>
</dbReference>
<evidence type="ECO:0000256" key="2">
    <source>
        <dbReference type="ARBA" id="ARBA00008773"/>
    </source>
</evidence>
<evidence type="ECO:0000256" key="14">
    <source>
        <dbReference type="SAM" id="MobiDB-lite"/>
    </source>
</evidence>
<evidence type="ECO:0000256" key="8">
    <source>
        <dbReference type="ARBA" id="ARBA00023180"/>
    </source>
</evidence>
<gene>
    <name evidence="16" type="ORF">BON22_2078</name>
</gene>
<feature type="signal peptide" evidence="15">
    <location>
        <begin position="1"/>
        <end position="19"/>
    </location>
</feature>
<organism evidence="16 17">
    <name type="scientific">Cyberlindnera fabianii</name>
    <name type="common">Yeast</name>
    <name type="synonym">Hansenula fabianii</name>
    <dbReference type="NCBI Taxonomy" id="36022"/>
    <lineage>
        <taxon>Eukaryota</taxon>
        <taxon>Fungi</taxon>
        <taxon>Dikarya</taxon>
        <taxon>Ascomycota</taxon>
        <taxon>Saccharomycotina</taxon>
        <taxon>Saccharomycetes</taxon>
        <taxon>Phaffomycetales</taxon>
        <taxon>Phaffomycetaceae</taxon>
        <taxon>Cyberlindnera</taxon>
    </lineage>
</organism>
<accession>A0A1V2L8X0</accession>
<protein>
    <submittedName>
        <fullName evidence="16">Cell surface mannoprotein MP65</fullName>
    </submittedName>
</protein>
<evidence type="ECO:0000256" key="1">
    <source>
        <dbReference type="ARBA" id="ARBA00004191"/>
    </source>
</evidence>
<keyword evidence="4" id="KW-0964">Secreted</keyword>
<evidence type="ECO:0000256" key="6">
    <source>
        <dbReference type="ARBA" id="ARBA00022729"/>
    </source>
</evidence>